<evidence type="ECO:0000256" key="2">
    <source>
        <dbReference type="SAM" id="Phobius"/>
    </source>
</evidence>
<accession>A0ABR1BM33</accession>
<keyword evidence="2" id="KW-1133">Transmembrane helix</keyword>
<feature type="region of interest" description="Disordered" evidence="1">
    <location>
        <begin position="208"/>
        <end position="240"/>
    </location>
</feature>
<organism evidence="3 4">
    <name type="scientific">Necator americanus</name>
    <name type="common">Human hookworm</name>
    <dbReference type="NCBI Taxonomy" id="51031"/>
    <lineage>
        <taxon>Eukaryota</taxon>
        <taxon>Metazoa</taxon>
        <taxon>Ecdysozoa</taxon>
        <taxon>Nematoda</taxon>
        <taxon>Chromadorea</taxon>
        <taxon>Rhabditida</taxon>
        <taxon>Rhabditina</taxon>
        <taxon>Rhabditomorpha</taxon>
        <taxon>Strongyloidea</taxon>
        <taxon>Ancylostomatidae</taxon>
        <taxon>Bunostominae</taxon>
        <taxon>Necator</taxon>
    </lineage>
</organism>
<keyword evidence="4" id="KW-1185">Reference proteome</keyword>
<dbReference type="EMBL" id="JAVFWL010000001">
    <property type="protein sequence ID" value="KAK6726970.1"/>
    <property type="molecule type" value="Genomic_DNA"/>
</dbReference>
<name>A0ABR1BM33_NECAM</name>
<proteinExistence type="predicted"/>
<feature type="transmembrane region" description="Helical" evidence="2">
    <location>
        <begin position="93"/>
        <end position="116"/>
    </location>
</feature>
<evidence type="ECO:0000256" key="1">
    <source>
        <dbReference type="SAM" id="MobiDB-lite"/>
    </source>
</evidence>
<feature type="compositionally biased region" description="Basic residues" evidence="1">
    <location>
        <begin position="134"/>
        <end position="156"/>
    </location>
</feature>
<sequence length="276" mass="31020">MHSIAVSRRKIECSGRFQTAGPKMMRILTSPSITNLSSVNRHTVVVLTSKENIMRTSRIPLRNSPVNTTSIHAATETALTTATEIDELPSMNLVIISGIIGAVAVILLLAMVLFLYERKRRVDKWRAFDNRKARKKMKFAAKRKRKKRPRVRKGMKRGSSLSKKKSSGEGIKTSKSKDEGTQDDEFSLDSTDKVSWKTDEMSLETFKRDTKVKSSEKISNSGENVAKSKEGLKESQKNVNDMMPMNVDDLMKAIKENKIALATSEEDVIQKTKRKG</sequence>
<evidence type="ECO:0000313" key="3">
    <source>
        <dbReference type="EMBL" id="KAK6726970.1"/>
    </source>
</evidence>
<feature type="compositionally biased region" description="Basic and acidic residues" evidence="1">
    <location>
        <begin position="226"/>
        <end position="236"/>
    </location>
</feature>
<dbReference type="Proteomes" id="UP001303046">
    <property type="component" value="Unassembled WGS sequence"/>
</dbReference>
<feature type="region of interest" description="Disordered" evidence="1">
    <location>
        <begin position="134"/>
        <end position="187"/>
    </location>
</feature>
<dbReference type="CDD" id="cd12087">
    <property type="entry name" value="TM_EGFR-like"/>
    <property type="match status" value="1"/>
</dbReference>
<keyword evidence="2" id="KW-0812">Transmembrane</keyword>
<protein>
    <submittedName>
        <fullName evidence="3">Uncharacterized protein</fullName>
    </submittedName>
</protein>
<gene>
    <name evidence="3" type="primary">Necator_chrI.g1082</name>
    <name evidence="3" type="ORF">RB195_004958</name>
</gene>
<evidence type="ECO:0000313" key="4">
    <source>
        <dbReference type="Proteomes" id="UP001303046"/>
    </source>
</evidence>
<reference evidence="3 4" key="1">
    <citation type="submission" date="2023-08" db="EMBL/GenBank/DDBJ databases">
        <title>A Necator americanus chromosomal reference genome.</title>
        <authorList>
            <person name="Ilik V."/>
            <person name="Petrzelkova K.J."/>
            <person name="Pardy F."/>
            <person name="Fuh T."/>
            <person name="Niatou-Singa F.S."/>
            <person name="Gouil Q."/>
            <person name="Baker L."/>
            <person name="Ritchie M.E."/>
            <person name="Jex A.R."/>
            <person name="Gazzola D."/>
            <person name="Li H."/>
            <person name="Toshio Fujiwara R."/>
            <person name="Zhan B."/>
            <person name="Aroian R.V."/>
            <person name="Pafco B."/>
            <person name="Schwarz E.M."/>
        </authorList>
    </citation>
    <scope>NUCLEOTIDE SEQUENCE [LARGE SCALE GENOMIC DNA]</scope>
    <source>
        <strain evidence="3 4">Aroian</strain>
        <tissue evidence="3">Whole animal</tissue>
    </source>
</reference>
<comment type="caution">
    <text evidence="3">The sequence shown here is derived from an EMBL/GenBank/DDBJ whole genome shotgun (WGS) entry which is preliminary data.</text>
</comment>
<keyword evidence="2" id="KW-0472">Membrane</keyword>